<comment type="caution">
    <text evidence="2">The sequence shown here is derived from an EMBL/GenBank/DDBJ whole genome shotgun (WGS) entry which is preliminary data.</text>
</comment>
<protein>
    <recommendedName>
        <fullName evidence="4">BZIP domain-containing protein</fullName>
    </recommendedName>
</protein>
<feature type="region of interest" description="Disordered" evidence="1">
    <location>
        <begin position="62"/>
        <end position="263"/>
    </location>
</feature>
<feature type="compositionally biased region" description="Low complexity" evidence="1">
    <location>
        <begin position="247"/>
        <end position="261"/>
    </location>
</feature>
<reference evidence="2 3" key="1">
    <citation type="submission" date="2024-01" db="EMBL/GenBank/DDBJ databases">
        <title>A draft genome for a cacao thread blight-causing isolate of Paramarasmius palmivorus.</title>
        <authorList>
            <person name="Baruah I.K."/>
            <person name="Bukari Y."/>
            <person name="Amoako-Attah I."/>
            <person name="Meinhardt L.W."/>
            <person name="Bailey B.A."/>
            <person name="Cohen S.P."/>
        </authorList>
    </citation>
    <scope>NUCLEOTIDE SEQUENCE [LARGE SCALE GENOMIC DNA]</scope>
    <source>
        <strain evidence="2 3">GH-12</strain>
    </source>
</reference>
<feature type="compositionally biased region" description="Acidic residues" evidence="1">
    <location>
        <begin position="195"/>
        <end position="211"/>
    </location>
</feature>
<evidence type="ECO:0008006" key="4">
    <source>
        <dbReference type="Google" id="ProtNLM"/>
    </source>
</evidence>
<evidence type="ECO:0000313" key="2">
    <source>
        <dbReference type="EMBL" id="KAK7030446.1"/>
    </source>
</evidence>
<evidence type="ECO:0000256" key="1">
    <source>
        <dbReference type="SAM" id="MobiDB-lite"/>
    </source>
</evidence>
<name>A0AAW0BWK8_9AGAR</name>
<dbReference type="AlphaFoldDB" id="A0AAW0BWK8"/>
<accession>A0AAW0BWK8</accession>
<dbReference type="EMBL" id="JAYKXP010000075">
    <property type="protein sequence ID" value="KAK7030446.1"/>
    <property type="molecule type" value="Genomic_DNA"/>
</dbReference>
<feature type="compositionally biased region" description="Basic and acidic residues" evidence="1">
    <location>
        <begin position="212"/>
        <end position="222"/>
    </location>
</feature>
<keyword evidence="3" id="KW-1185">Reference proteome</keyword>
<dbReference type="Proteomes" id="UP001383192">
    <property type="component" value="Unassembled WGS sequence"/>
</dbReference>
<evidence type="ECO:0000313" key="3">
    <source>
        <dbReference type="Proteomes" id="UP001383192"/>
    </source>
</evidence>
<sequence>MPRKRLYNTPAEKREANRLKAARFYARHKDTINKRRRKSFGVIESLESEGVNVEFETESVRKMMPTETMSPEGVGARRVQKKMTRSHIRLVKTESMPASCEPMPTPESEPYKEDVPSDSLGSPCHYDYDDYDDYVSKERYSSPACGGDNDDYDDYVSKEKYSSPACSPCGDYDDYDDYVSKERYSSPACGPYGDNENDGNDDGNDDSNDDSSNDHDDIKERYSSPSVSCHEPPSPCQTTDDSKESDSSPSSDYEPPSSADPLNVSVDRQARTIPPATFCIDPTVIQSSRIEDTWLAEAQVLLTALRTLYRSVGASKRREFLPKVLEHHLEHLERGYDSFIYDKHEELAEIEIELIHLYDRLYFRHEVGARSVRRVQERITELRGDLGSMALRGLHSTEELVDDYRNGRVDYLKG</sequence>
<feature type="compositionally biased region" description="Basic residues" evidence="1">
    <location>
        <begin position="78"/>
        <end position="90"/>
    </location>
</feature>
<gene>
    <name evidence="2" type="ORF">VNI00_014031</name>
</gene>
<organism evidence="2 3">
    <name type="scientific">Paramarasmius palmivorus</name>
    <dbReference type="NCBI Taxonomy" id="297713"/>
    <lineage>
        <taxon>Eukaryota</taxon>
        <taxon>Fungi</taxon>
        <taxon>Dikarya</taxon>
        <taxon>Basidiomycota</taxon>
        <taxon>Agaricomycotina</taxon>
        <taxon>Agaricomycetes</taxon>
        <taxon>Agaricomycetidae</taxon>
        <taxon>Agaricales</taxon>
        <taxon>Marasmiineae</taxon>
        <taxon>Marasmiaceae</taxon>
        <taxon>Paramarasmius</taxon>
    </lineage>
</organism>
<proteinExistence type="predicted"/>